<evidence type="ECO:0000256" key="1">
    <source>
        <dbReference type="SAM" id="SignalP"/>
    </source>
</evidence>
<dbReference type="EMBL" id="EQ962653">
    <property type="protein sequence ID" value="EED21576.1"/>
    <property type="molecule type" value="Genomic_DNA"/>
</dbReference>
<reference evidence="3" key="1">
    <citation type="journal article" date="2015" name="Genome Announc.">
        <title>Genome sequence of the AIDS-associated pathogen Penicillium marneffei (ATCC18224) and its near taxonomic relative Talaromyces stipitatus (ATCC10500).</title>
        <authorList>
            <person name="Nierman W.C."/>
            <person name="Fedorova-Abrams N.D."/>
            <person name="Andrianopoulos A."/>
        </authorList>
    </citation>
    <scope>NUCLEOTIDE SEQUENCE [LARGE SCALE GENOMIC DNA]</scope>
    <source>
        <strain evidence="3">ATCC 10500 / CBS 375.48 / QM 6759 / NRRL 1006</strain>
    </source>
</reference>
<dbReference type="VEuPathDB" id="FungiDB:TSTA_088120"/>
<dbReference type="AlphaFoldDB" id="B8M2B2"/>
<proteinExistence type="predicted"/>
<dbReference type="eggNOG" id="ENOG502T5KU">
    <property type="taxonomic scope" value="Eukaryota"/>
</dbReference>
<dbReference type="RefSeq" id="XP_002478539.1">
    <property type="nucleotide sequence ID" value="XM_002478494.1"/>
</dbReference>
<keyword evidence="1" id="KW-0732">Signal</keyword>
<name>B8M2B2_TALSN</name>
<dbReference type="OMA" id="KECELAF"/>
<feature type="signal peptide" evidence="1">
    <location>
        <begin position="1"/>
        <end position="20"/>
    </location>
</feature>
<evidence type="ECO:0000313" key="2">
    <source>
        <dbReference type="EMBL" id="EED21576.1"/>
    </source>
</evidence>
<dbReference type="HOGENOM" id="CLU_1230629_0_0_1"/>
<evidence type="ECO:0000313" key="3">
    <source>
        <dbReference type="Proteomes" id="UP000001745"/>
    </source>
</evidence>
<keyword evidence="3" id="KW-1185">Reference proteome</keyword>
<dbReference type="GeneID" id="8106909"/>
<gene>
    <name evidence="2" type="ORF">TSTA_088120</name>
</gene>
<dbReference type="OrthoDB" id="4392204at2759"/>
<accession>B8M2B2</accession>
<feature type="chain" id="PRO_5002877497" evidence="1">
    <location>
        <begin position="21"/>
        <end position="225"/>
    </location>
</feature>
<dbReference type="InParanoid" id="B8M2B2"/>
<dbReference type="Proteomes" id="UP000001745">
    <property type="component" value="Unassembled WGS sequence"/>
</dbReference>
<sequence length="225" mass="24892">MAYLQYLLLLLTSRVPSVWAQVLFHGTSVIISPFNGSDHPRDSSFHTANFYCYATPTGYFSFGWWLPAKPGTDTSRCSPDAGLDSIDWFEYTTSGGCGATTCKVHAVNYMLNNTRSPLIDVDYFAVSLDIANGEPHGQLALSYFDQPGGAYAVGSREILSGGISDHRQAKECELAFKTLSKIYAEYEAPLTFDLKDPCKKGLLHGLTASFSDHMKQSFLGWRKTR</sequence>
<dbReference type="STRING" id="441959.B8M2B2"/>
<organism evidence="2 3">
    <name type="scientific">Talaromyces stipitatus (strain ATCC 10500 / CBS 375.48 / QM 6759 / NRRL 1006)</name>
    <name type="common">Penicillium stipitatum</name>
    <dbReference type="NCBI Taxonomy" id="441959"/>
    <lineage>
        <taxon>Eukaryota</taxon>
        <taxon>Fungi</taxon>
        <taxon>Dikarya</taxon>
        <taxon>Ascomycota</taxon>
        <taxon>Pezizomycotina</taxon>
        <taxon>Eurotiomycetes</taxon>
        <taxon>Eurotiomycetidae</taxon>
        <taxon>Eurotiales</taxon>
        <taxon>Trichocomaceae</taxon>
        <taxon>Talaromyces</taxon>
        <taxon>Talaromyces sect. Talaromyces</taxon>
    </lineage>
</organism>
<protein>
    <submittedName>
        <fullName evidence="2">Uncharacterized protein</fullName>
    </submittedName>
</protein>